<feature type="chain" id="PRO_5046852102" evidence="2">
    <location>
        <begin position="19"/>
        <end position="140"/>
    </location>
</feature>
<evidence type="ECO:0000256" key="1">
    <source>
        <dbReference type="SAM" id="MobiDB-lite"/>
    </source>
</evidence>
<protein>
    <submittedName>
        <fullName evidence="3">Uncharacterized protein</fullName>
    </submittedName>
</protein>
<keyword evidence="4" id="KW-1185">Reference proteome</keyword>
<organism evidence="3 4">
    <name type="scientific">Pseudonocardia eucalypti</name>
    <dbReference type="NCBI Taxonomy" id="648755"/>
    <lineage>
        <taxon>Bacteria</taxon>
        <taxon>Bacillati</taxon>
        <taxon>Actinomycetota</taxon>
        <taxon>Actinomycetes</taxon>
        <taxon>Pseudonocardiales</taxon>
        <taxon>Pseudonocardiaceae</taxon>
        <taxon>Pseudonocardia</taxon>
    </lineage>
</organism>
<feature type="signal peptide" evidence="2">
    <location>
        <begin position="1"/>
        <end position="18"/>
    </location>
</feature>
<keyword evidence="2" id="KW-0732">Signal</keyword>
<dbReference type="EMBL" id="BAABJP010000003">
    <property type="protein sequence ID" value="GAA5147800.1"/>
    <property type="molecule type" value="Genomic_DNA"/>
</dbReference>
<sequence>MSKLPLAAVLLILTLASAACGSPEPAPAPPPPVESSAPSSAPAAAGLPPAADGTNLEACRDGACQVSVTGSAQTVVNGRPTKITVRDGRAQITMSDSSNNRISSGLRPGNTTTMVSSGHKLVIRLVAARGDTAVVQFSAN</sequence>
<gene>
    <name evidence="3" type="ORF">GCM10023321_09200</name>
</gene>
<comment type="caution">
    <text evidence="3">The sequence shown here is derived from an EMBL/GenBank/DDBJ whole genome shotgun (WGS) entry which is preliminary data.</text>
</comment>
<evidence type="ECO:0000313" key="4">
    <source>
        <dbReference type="Proteomes" id="UP001428817"/>
    </source>
</evidence>
<reference evidence="4" key="1">
    <citation type="journal article" date="2019" name="Int. J. Syst. Evol. Microbiol.">
        <title>The Global Catalogue of Microorganisms (GCM) 10K type strain sequencing project: providing services to taxonomists for standard genome sequencing and annotation.</title>
        <authorList>
            <consortium name="The Broad Institute Genomics Platform"/>
            <consortium name="The Broad Institute Genome Sequencing Center for Infectious Disease"/>
            <person name="Wu L."/>
            <person name="Ma J."/>
        </authorList>
    </citation>
    <scope>NUCLEOTIDE SEQUENCE [LARGE SCALE GENOMIC DNA]</scope>
    <source>
        <strain evidence="4">JCM 18303</strain>
    </source>
</reference>
<accession>A0ABP9PPS0</accession>
<dbReference type="Proteomes" id="UP001428817">
    <property type="component" value="Unassembled WGS sequence"/>
</dbReference>
<evidence type="ECO:0000256" key="2">
    <source>
        <dbReference type="SAM" id="SignalP"/>
    </source>
</evidence>
<feature type="region of interest" description="Disordered" evidence="1">
    <location>
        <begin position="21"/>
        <end position="56"/>
    </location>
</feature>
<proteinExistence type="predicted"/>
<feature type="compositionally biased region" description="Pro residues" evidence="1">
    <location>
        <begin position="24"/>
        <end position="33"/>
    </location>
</feature>
<dbReference type="PROSITE" id="PS51257">
    <property type="entry name" value="PROKAR_LIPOPROTEIN"/>
    <property type="match status" value="1"/>
</dbReference>
<evidence type="ECO:0000313" key="3">
    <source>
        <dbReference type="EMBL" id="GAA5147800.1"/>
    </source>
</evidence>
<name>A0ABP9PPS0_9PSEU</name>
<dbReference type="RefSeq" id="WP_185064808.1">
    <property type="nucleotide sequence ID" value="NZ_BAABJP010000003.1"/>
</dbReference>
<feature type="compositionally biased region" description="Low complexity" evidence="1">
    <location>
        <begin position="34"/>
        <end position="51"/>
    </location>
</feature>